<gene>
    <name evidence="1" type="ORF">SDC9_78415</name>
</gene>
<proteinExistence type="predicted"/>
<evidence type="ECO:0000313" key="1">
    <source>
        <dbReference type="EMBL" id="MPM31858.1"/>
    </source>
</evidence>
<dbReference type="AlphaFoldDB" id="A0A644YV41"/>
<reference evidence="1" key="1">
    <citation type="submission" date="2019-08" db="EMBL/GenBank/DDBJ databases">
        <authorList>
            <person name="Kucharzyk K."/>
            <person name="Murdoch R.W."/>
            <person name="Higgins S."/>
            <person name="Loffler F."/>
        </authorList>
    </citation>
    <scope>NUCLEOTIDE SEQUENCE</scope>
</reference>
<sequence length="106" mass="12292">MFDRDILVAHLLCLFLRLVERVVQTLGNVNLLRIRAPAVGRQRFHFPAQIGCQRRKVDPHAGKQTGNQPVRLFEQRAEQMQLRNFGISPIVCALLRRLYGFYAFLC</sequence>
<name>A0A644YV41_9ZZZZ</name>
<comment type="caution">
    <text evidence="1">The sequence shown here is derived from an EMBL/GenBank/DDBJ whole genome shotgun (WGS) entry which is preliminary data.</text>
</comment>
<organism evidence="1">
    <name type="scientific">bioreactor metagenome</name>
    <dbReference type="NCBI Taxonomy" id="1076179"/>
    <lineage>
        <taxon>unclassified sequences</taxon>
        <taxon>metagenomes</taxon>
        <taxon>ecological metagenomes</taxon>
    </lineage>
</organism>
<dbReference type="EMBL" id="VSSQ01006197">
    <property type="protein sequence ID" value="MPM31858.1"/>
    <property type="molecule type" value="Genomic_DNA"/>
</dbReference>
<protein>
    <submittedName>
        <fullName evidence="1">Uncharacterized protein</fullName>
    </submittedName>
</protein>
<accession>A0A644YV41</accession>